<evidence type="ECO:0000313" key="11">
    <source>
        <dbReference type="EMBL" id="CDP19407.1"/>
    </source>
</evidence>
<evidence type="ECO:0000256" key="2">
    <source>
        <dbReference type="ARBA" id="ARBA00022614"/>
    </source>
</evidence>
<dbReference type="PANTHER" id="PTHR33463:SF187">
    <property type="entry name" value="AND NB-ARC DOMAIN DISEASE RESISTANCE PROTEIN, PUTATIVE-RELATED"/>
    <property type="match status" value="1"/>
</dbReference>
<dbReference type="FunFam" id="1.10.10.10:FF:000322">
    <property type="entry name" value="Probable disease resistance protein At1g63360"/>
    <property type="match status" value="1"/>
</dbReference>
<proteinExistence type="inferred from homology"/>
<dbReference type="InterPro" id="IPR057135">
    <property type="entry name" value="At4g27190-like_LRR"/>
</dbReference>
<dbReference type="Pfam" id="PF23559">
    <property type="entry name" value="WHD_DRP"/>
    <property type="match status" value="1"/>
</dbReference>
<reference evidence="12" key="1">
    <citation type="journal article" date="2014" name="Science">
        <title>The coffee genome provides insight into the convergent evolution of caffeine biosynthesis.</title>
        <authorList>
            <person name="Denoeud F."/>
            <person name="Carretero-Paulet L."/>
            <person name="Dereeper A."/>
            <person name="Droc G."/>
            <person name="Guyot R."/>
            <person name="Pietrella M."/>
            <person name="Zheng C."/>
            <person name="Alberti A."/>
            <person name="Anthony F."/>
            <person name="Aprea G."/>
            <person name="Aury J.M."/>
            <person name="Bento P."/>
            <person name="Bernard M."/>
            <person name="Bocs S."/>
            <person name="Campa C."/>
            <person name="Cenci A."/>
            <person name="Combes M.C."/>
            <person name="Crouzillat D."/>
            <person name="Da Silva C."/>
            <person name="Daddiego L."/>
            <person name="De Bellis F."/>
            <person name="Dussert S."/>
            <person name="Garsmeur O."/>
            <person name="Gayraud T."/>
            <person name="Guignon V."/>
            <person name="Jahn K."/>
            <person name="Jamilloux V."/>
            <person name="Joet T."/>
            <person name="Labadie K."/>
            <person name="Lan T."/>
            <person name="Leclercq J."/>
            <person name="Lepelley M."/>
            <person name="Leroy T."/>
            <person name="Li L.T."/>
            <person name="Librado P."/>
            <person name="Lopez L."/>
            <person name="Munoz A."/>
            <person name="Noel B."/>
            <person name="Pallavicini A."/>
            <person name="Perrotta G."/>
            <person name="Poncet V."/>
            <person name="Pot D."/>
            <person name="Priyono X."/>
            <person name="Rigoreau M."/>
            <person name="Rouard M."/>
            <person name="Rozas J."/>
            <person name="Tranchant-Dubreuil C."/>
            <person name="VanBuren R."/>
            <person name="Zhang Q."/>
            <person name="Andrade A.C."/>
            <person name="Argout X."/>
            <person name="Bertrand B."/>
            <person name="de Kochko A."/>
            <person name="Graziosi G."/>
            <person name="Henry R.J."/>
            <person name="Jayarama X."/>
            <person name="Ming R."/>
            <person name="Nagai C."/>
            <person name="Rounsley S."/>
            <person name="Sankoff D."/>
            <person name="Giuliano G."/>
            <person name="Albert V.A."/>
            <person name="Wincker P."/>
            <person name="Lashermes P."/>
        </authorList>
    </citation>
    <scope>NUCLEOTIDE SEQUENCE [LARGE SCALE GENOMIC DNA]</scope>
    <source>
        <strain evidence="12">cv. DH200-94</strain>
    </source>
</reference>
<dbReference type="InterPro" id="IPR042197">
    <property type="entry name" value="Apaf_helical"/>
</dbReference>
<feature type="domain" description="Disease resistance protein winged helix" evidence="10">
    <location>
        <begin position="393"/>
        <end position="463"/>
    </location>
</feature>
<dbReference type="InterPro" id="IPR002182">
    <property type="entry name" value="NB-ARC"/>
</dbReference>
<dbReference type="GO" id="GO:0043531">
    <property type="term" value="F:ADP binding"/>
    <property type="evidence" value="ECO:0007669"/>
    <property type="project" value="InterPro"/>
</dbReference>
<keyword evidence="3" id="KW-0677">Repeat</keyword>
<dbReference type="OMA" id="NCYLRRI"/>
<dbReference type="SUPFAM" id="SSF52058">
    <property type="entry name" value="L domain-like"/>
    <property type="match status" value="1"/>
</dbReference>
<comment type="similarity">
    <text evidence="1">Belongs to the disease resistance NB-LRR family.</text>
</comment>
<dbReference type="InParanoid" id="A0A068VFN9"/>
<keyword evidence="4" id="KW-0547">Nucleotide-binding</keyword>
<dbReference type="SUPFAM" id="SSF52540">
    <property type="entry name" value="P-loop containing nucleoside triphosphate hydrolases"/>
    <property type="match status" value="1"/>
</dbReference>
<dbReference type="PRINTS" id="PR00364">
    <property type="entry name" value="DISEASERSIST"/>
</dbReference>
<feature type="domain" description="Disease resistance protein At4g27190-like leucine-rich repeats" evidence="9">
    <location>
        <begin position="786"/>
        <end position="903"/>
    </location>
</feature>
<dbReference type="GO" id="GO:0005524">
    <property type="term" value="F:ATP binding"/>
    <property type="evidence" value="ECO:0007669"/>
    <property type="project" value="UniProtKB-KW"/>
</dbReference>
<evidence type="ECO:0000259" key="8">
    <source>
        <dbReference type="Pfam" id="PF00931"/>
    </source>
</evidence>
<evidence type="ECO:0000256" key="6">
    <source>
        <dbReference type="ARBA" id="ARBA00022840"/>
    </source>
</evidence>
<dbReference type="OrthoDB" id="1926275at2759"/>
<protein>
    <submittedName>
        <fullName evidence="11">DH200=94 genomic scaffold, scaffold_470</fullName>
    </submittedName>
</protein>
<dbReference type="GO" id="GO:0051607">
    <property type="term" value="P:defense response to virus"/>
    <property type="evidence" value="ECO:0007669"/>
    <property type="project" value="UniProtKB-ARBA"/>
</dbReference>
<dbReference type="EMBL" id="HG739554">
    <property type="protein sequence ID" value="CDP19407.1"/>
    <property type="molecule type" value="Genomic_DNA"/>
</dbReference>
<evidence type="ECO:0000256" key="3">
    <source>
        <dbReference type="ARBA" id="ARBA00022737"/>
    </source>
</evidence>
<dbReference type="Gene3D" id="3.40.50.300">
    <property type="entry name" value="P-loop containing nucleotide triphosphate hydrolases"/>
    <property type="match status" value="1"/>
</dbReference>
<feature type="coiled-coil region" evidence="7">
    <location>
        <begin position="23"/>
        <end position="86"/>
    </location>
</feature>
<dbReference type="Gene3D" id="1.10.10.10">
    <property type="entry name" value="Winged helix-like DNA-binding domain superfamily/Winged helix DNA-binding domain"/>
    <property type="match status" value="1"/>
</dbReference>
<evidence type="ECO:0000313" key="12">
    <source>
        <dbReference type="Proteomes" id="UP000295252"/>
    </source>
</evidence>
<dbReference type="Gene3D" id="3.80.10.10">
    <property type="entry name" value="Ribonuclease Inhibitor"/>
    <property type="match status" value="2"/>
</dbReference>
<gene>
    <name evidence="11" type="ORF">GSCOC_T00013014001</name>
</gene>
<dbReference type="InterPro" id="IPR036388">
    <property type="entry name" value="WH-like_DNA-bd_sf"/>
</dbReference>
<dbReference type="Proteomes" id="UP000295252">
    <property type="component" value="Unassembled WGS sequence"/>
</dbReference>
<dbReference type="InterPro" id="IPR032675">
    <property type="entry name" value="LRR_dom_sf"/>
</dbReference>
<dbReference type="Gene3D" id="1.10.8.430">
    <property type="entry name" value="Helical domain of apoptotic protease-activating factors"/>
    <property type="match status" value="1"/>
</dbReference>
<keyword evidence="7" id="KW-0175">Coiled coil</keyword>
<dbReference type="InterPro" id="IPR027417">
    <property type="entry name" value="P-loop_NTPase"/>
</dbReference>
<evidence type="ECO:0000256" key="7">
    <source>
        <dbReference type="SAM" id="Coils"/>
    </source>
</evidence>
<keyword evidence="6" id="KW-0067">ATP-binding</keyword>
<dbReference type="InterPro" id="IPR058922">
    <property type="entry name" value="WHD_DRP"/>
</dbReference>
<dbReference type="Pfam" id="PF23247">
    <property type="entry name" value="LRR_RPS2"/>
    <property type="match status" value="1"/>
</dbReference>
<organism evidence="11 12">
    <name type="scientific">Coffea canephora</name>
    <name type="common">Robusta coffee</name>
    <dbReference type="NCBI Taxonomy" id="49390"/>
    <lineage>
        <taxon>Eukaryota</taxon>
        <taxon>Viridiplantae</taxon>
        <taxon>Streptophyta</taxon>
        <taxon>Embryophyta</taxon>
        <taxon>Tracheophyta</taxon>
        <taxon>Spermatophyta</taxon>
        <taxon>Magnoliopsida</taxon>
        <taxon>eudicotyledons</taxon>
        <taxon>Gunneridae</taxon>
        <taxon>Pentapetalae</taxon>
        <taxon>asterids</taxon>
        <taxon>lamiids</taxon>
        <taxon>Gentianales</taxon>
        <taxon>Rubiaceae</taxon>
        <taxon>Ixoroideae</taxon>
        <taxon>Gardenieae complex</taxon>
        <taxon>Bertiereae - Coffeeae clade</taxon>
        <taxon>Coffeeae</taxon>
        <taxon>Coffea</taxon>
    </lineage>
</organism>
<evidence type="ECO:0000256" key="1">
    <source>
        <dbReference type="ARBA" id="ARBA00008894"/>
    </source>
</evidence>
<accession>A0A068VFN9</accession>
<dbReference type="Gramene" id="CDP19407">
    <property type="protein sequence ID" value="CDP19407"/>
    <property type="gene ID" value="GSCOC_T00013014001"/>
</dbReference>
<evidence type="ECO:0000256" key="4">
    <source>
        <dbReference type="ARBA" id="ARBA00022741"/>
    </source>
</evidence>
<dbReference type="PANTHER" id="PTHR33463">
    <property type="entry name" value="NB-ARC DOMAIN-CONTAINING PROTEIN-RELATED"/>
    <property type="match status" value="1"/>
</dbReference>
<dbReference type="AlphaFoldDB" id="A0A068VFN9"/>
<name>A0A068VFN9_COFCA</name>
<keyword evidence="2" id="KW-0433">Leucine-rich repeat</keyword>
<dbReference type="PhylomeDB" id="A0A068VFN9"/>
<feature type="domain" description="NB-ARC" evidence="8">
    <location>
        <begin position="149"/>
        <end position="302"/>
    </location>
</feature>
<evidence type="ECO:0000259" key="10">
    <source>
        <dbReference type="Pfam" id="PF23559"/>
    </source>
</evidence>
<dbReference type="Pfam" id="PF00931">
    <property type="entry name" value="NB-ARC"/>
    <property type="match status" value="1"/>
</dbReference>
<evidence type="ECO:0000256" key="5">
    <source>
        <dbReference type="ARBA" id="ARBA00022821"/>
    </source>
</evidence>
<dbReference type="FunFam" id="3.40.50.300:FF:001091">
    <property type="entry name" value="Probable disease resistance protein At1g61300"/>
    <property type="match status" value="1"/>
</dbReference>
<keyword evidence="12" id="KW-1185">Reference proteome</keyword>
<sequence>MEAFGASVAEKTLNWTLDKVQNYWNLDNNLKSLEKELQRLSDRKSDIELEVINTERSGAKKRKREVNSWFEEVEEMKNDFNALKNSVQEGGFRENAIRNGERVEKIGARVKDLLEQSLHFDKLCVNAFGNRNKPRVTEKLFGEKFDEGLKRILAWLEIDNISNIGIYGMGGVSKTTLARHIHDHLLKNRNFKIYWVTVSQEFNIKKLQDDIAKCLGLDPWNEDDEHTRAAILSEALVQGSILILDDVWKEIPLKEIGIFHGANKCRLIFTTRSRQVCTGMDCQRELEVKTLDKNESWDLFKTTLRLKMELPADVEKVAQSVTERCAGLPLGIVAVAGSMKGVTDIREWRNALEQLKACSVGHDEMERDVFPILEWSFNRLNKCERNCFLYCCLYPEDSKLKRKGLIDLFIWAELMQKRNSWSQEFDQGHAILNKLIKVCLLEETRDSKGDDCVKMHDLVRDMALRITHGNSKPNNSIAILDHREWTEDLRAVSFYSDMFQPIKIEIPPAWSPNCPKLSTLLLSYCFIEEIPDSFFRHMCGLKVLNLEGCKGITELPNSVSDMVNLTAFILRDCTRLQFVPPLGKLKQLRDLDLSWTDIEDLPQGWESLVNLESLNLGDFNDPEVLNQLESFTGCLSFADFYKITRWPKYYNNVYINDILTKYPSYDNDDYGYQGKQLYFHQCKLGRGLNNLPDDMESLVIEDCKGIGITCLSDVFRNFTNLSDLSELFIEDLIGIEFLWQLSSTSPRHQLEVSSFSPLHDLQVLSLRRLPNLVGLFYGESEPYLLPAGTFSSLKDLWIHECHNMKQLFTLQLLQNLQNLETLGVEDCEGLEEIAADGNGEGQGGREGIQLTSSGGAITMISLPNLRCLSLDMLPQLNNICKAAMICDSIEKIEIFGCPKVKRLPLFLPTINGLPSLPSTLRKIKGDKEWWKSLEWDYPSAKNALDPFLTAQP</sequence>
<evidence type="ECO:0000259" key="9">
    <source>
        <dbReference type="Pfam" id="PF23247"/>
    </source>
</evidence>
<dbReference type="InterPro" id="IPR050905">
    <property type="entry name" value="Plant_NBS-LRR"/>
</dbReference>
<keyword evidence="5" id="KW-0611">Plant defense</keyword>